<dbReference type="InterPro" id="IPR006311">
    <property type="entry name" value="TAT_signal"/>
</dbReference>
<protein>
    <recommendedName>
        <fullName evidence="1">peptidylprolyl isomerase</fullName>
        <ecNumber evidence="1">5.2.1.8</ecNumber>
    </recommendedName>
</protein>
<sequence>MDRRLFLAAAAAAAAATSAHAQEAAPAAQPAAPPQPAPKPPVRVAVETPLGRIVIALHTKEAPITTANFLRYVDQKRYDGATFFRASRAPGAPEYGLIQGGVQGDPKRVLPPIAHEPTTKTGLRHVSGAVSIARNAPGTATSDFFILIGDAPGLDANPEAAGDNQGFAAFGTVVEGMDVAQKILALPTPGKAINPVMKGQIIDPPLKIISARRVP</sequence>
<feature type="compositionally biased region" description="Pro residues" evidence="4">
    <location>
        <begin position="31"/>
        <end position="41"/>
    </location>
</feature>
<dbReference type="RefSeq" id="WP_109102238.1">
    <property type="nucleotide sequence ID" value="NZ_QDKQ01000060.1"/>
</dbReference>
<reference evidence="7 8" key="1">
    <citation type="submission" date="2018-04" db="EMBL/GenBank/DDBJ databases">
        <title>The genome sequence of Caulobacter sp. 744.</title>
        <authorList>
            <person name="Gao J."/>
            <person name="Sun J."/>
        </authorList>
    </citation>
    <scope>NUCLEOTIDE SEQUENCE [LARGE SCALE GENOMIC DNA]</scope>
    <source>
        <strain evidence="7 8">774</strain>
    </source>
</reference>
<dbReference type="EC" id="5.2.1.8" evidence="1"/>
<dbReference type="EMBL" id="QDKQ01000060">
    <property type="protein sequence ID" value="PVM85510.1"/>
    <property type="molecule type" value="Genomic_DNA"/>
</dbReference>
<evidence type="ECO:0000256" key="3">
    <source>
        <dbReference type="ARBA" id="ARBA00023235"/>
    </source>
</evidence>
<name>A0A2T9JP70_9CAUL</name>
<dbReference type="AlphaFoldDB" id="A0A2T9JP70"/>
<dbReference type="InterPro" id="IPR002130">
    <property type="entry name" value="Cyclophilin-type_PPIase_dom"/>
</dbReference>
<dbReference type="PROSITE" id="PS51318">
    <property type="entry name" value="TAT"/>
    <property type="match status" value="1"/>
</dbReference>
<dbReference type="InterPro" id="IPR044665">
    <property type="entry name" value="E_coli_cyclophilin_A-like"/>
</dbReference>
<keyword evidence="5" id="KW-0732">Signal</keyword>
<dbReference type="Pfam" id="PF00160">
    <property type="entry name" value="Pro_isomerase"/>
    <property type="match status" value="1"/>
</dbReference>
<dbReference type="GO" id="GO:0003755">
    <property type="term" value="F:peptidyl-prolyl cis-trans isomerase activity"/>
    <property type="evidence" value="ECO:0007669"/>
    <property type="project" value="UniProtKB-KW"/>
</dbReference>
<keyword evidence="3 7" id="KW-0413">Isomerase</keyword>
<evidence type="ECO:0000256" key="5">
    <source>
        <dbReference type="SAM" id="SignalP"/>
    </source>
</evidence>
<organism evidence="7 8">
    <name type="scientific">Caulobacter endophyticus</name>
    <dbReference type="NCBI Taxonomy" id="2172652"/>
    <lineage>
        <taxon>Bacteria</taxon>
        <taxon>Pseudomonadati</taxon>
        <taxon>Pseudomonadota</taxon>
        <taxon>Alphaproteobacteria</taxon>
        <taxon>Caulobacterales</taxon>
        <taxon>Caulobacteraceae</taxon>
        <taxon>Caulobacter</taxon>
    </lineage>
</organism>
<gene>
    <name evidence="7" type="ORF">DDF67_18100</name>
</gene>
<feature type="domain" description="PPIase cyclophilin-type" evidence="6">
    <location>
        <begin position="47"/>
        <end position="215"/>
    </location>
</feature>
<evidence type="ECO:0000256" key="4">
    <source>
        <dbReference type="SAM" id="MobiDB-lite"/>
    </source>
</evidence>
<evidence type="ECO:0000313" key="7">
    <source>
        <dbReference type="EMBL" id="PVM85510.1"/>
    </source>
</evidence>
<feature type="region of interest" description="Disordered" evidence="4">
    <location>
        <begin position="21"/>
        <end position="41"/>
    </location>
</feature>
<dbReference type="Proteomes" id="UP000245073">
    <property type="component" value="Unassembled WGS sequence"/>
</dbReference>
<feature type="signal peptide" evidence="5">
    <location>
        <begin position="1"/>
        <end position="21"/>
    </location>
</feature>
<evidence type="ECO:0000259" key="6">
    <source>
        <dbReference type="PROSITE" id="PS50072"/>
    </source>
</evidence>
<evidence type="ECO:0000256" key="1">
    <source>
        <dbReference type="ARBA" id="ARBA00013194"/>
    </source>
</evidence>
<accession>A0A2T9JP70</accession>
<evidence type="ECO:0000256" key="2">
    <source>
        <dbReference type="ARBA" id="ARBA00023110"/>
    </source>
</evidence>
<dbReference type="OrthoDB" id="9807797at2"/>
<feature type="chain" id="PRO_5015775428" description="peptidylprolyl isomerase" evidence="5">
    <location>
        <begin position="22"/>
        <end position="215"/>
    </location>
</feature>
<evidence type="ECO:0000313" key="8">
    <source>
        <dbReference type="Proteomes" id="UP000245073"/>
    </source>
</evidence>
<dbReference type="PROSITE" id="PS50072">
    <property type="entry name" value="CSA_PPIASE_2"/>
    <property type="match status" value="1"/>
</dbReference>
<keyword evidence="2" id="KW-0697">Rotamase</keyword>
<feature type="compositionally biased region" description="Low complexity" evidence="4">
    <location>
        <begin position="21"/>
        <end position="30"/>
    </location>
</feature>
<dbReference type="InterPro" id="IPR029000">
    <property type="entry name" value="Cyclophilin-like_dom_sf"/>
</dbReference>
<dbReference type="Gene3D" id="2.40.100.10">
    <property type="entry name" value="Cyclophilin-like"/>
    <property type="match status" value="1"/>
</dbReference>
<dbReference type="PANTHER" id="PTHR43246">
    <property type="entry name" value="PEPTIDYL-PROLYL CIS-TRANS ISOMERASE CYP38, CHLOROPLASTIC"/>
    <property type="match status" value="1"/>
</dbReference>
<dbReference type="SUPFAM" id="SSF50891">
    <property type="entry name" value="Cyclophilin-like"/>
    <property type="match status" value="1"/>
</dbReference>
<proteinExistence type="predicted"/>
<keyword evidence="8" id="KW-1185">Reference proteome</keyword>
<comment type="caution">
    <text evidence="7">The sequence shown here is derived from an EMBL/GenBank/DDBJ whole genome shotgun (WGS) entry which is preliminary data.</text>
</comment>